<gene>
    <name evidence="1" type="ORF">MINT15_11480</name>
</gene>
<reference evidence="1 2" key="1">
    <citation type="submission" date="2014-10" db="EMBL/GenBank/DDBJ databases">
        <title>Genome sequence of Micropolyspora internatus JCM3315.</title>
        <authorList>
            <person name="Shin S.-K."/>
            <person name="Yi H."/>
        </authorList>
    </citation>
    <scope>NUCLEOTIDE SEQUENCE [LARGE SCALE GENOMIC DNA]</scope>
    <source>
        <strain evidence="1 2">JCM 3315</strain>
    </source>
</reference>
<name>A0A837DEK3_9PSEU</name>
<sequence>MVLTAGNEGDALVVESAERGCAGRSSRMWTSHDHSVYMT</sequence>
<comment type="caution">
    <text evidence="1">The sequence shown here is derived from an EMBL/GenBank/DDBJ whole genome shotgun (WGS) entry which is preliminary data.</text>
</comment>
<organism evidence="1 2">
    <name type="scientific">Saccharomonospora viridis</name>
    <dbReference type="NCBI Taxonomy" id="1852"/>
    <lineage>
        <taxon>Bacteria</taxon>
        <taxon>Bacillati</taxon>
        <taxon>Actinomycetota</taxon>
        <taxon>Actinomycetes</taxon>
        <taxon>Pseudonocardiales</taxon>
        <taxon>Pseudonocardiaceae</taxon>
        <taxon>Saccharomonospora</taxon>
    </lineage>
</organism>
<evidence type="ECO:0000313" key="1">
    <source>
        <dbReference type="EMBL" id="KHF44266.1"/>
    </source>
</evidence>
<accession>A0A837DEK3</accession>
<dbReference type="EMBL" id="JRZE01000003">
    <property type="protein sequence ID" value="KHF44266.1"/>
    <property type="molecule type" value="Genomic_DNA"/>
</dbReference>
<dbReference type="AlphaFoldDB" id="A0A837DEK3"/>
<evidence type="ECO:0000313" key="2">
    <source>
        <dbReference type="Proteomes" id="UP000030848"/>
    </source>
</evidence>
<proteinExistence type="predicted"/>
<protein>
    <submittedName>
        <fullName evidence="1">Uncharacterized protein</fullName>
    </submittedName>
</protein>
<dbReference type="Proteomes" id="UP000030848">
    <property type="component" value="Unassembled WGS sequence"/>
</dbReference>